<feature type="domain" description="Solute-binding protein family 5" evidence="3">
    <location>
        <begin position="136"/>
        <end position="428"/>
    </location>
</feature>
<accession>X5DR46</accession>
<dbReference type="Proteomes" id="UP000023703">
    <property type="component" value="Chromosome"/>
</dbReference>
<sequence length="622" mass="65494">MKQFSRSRRRPSSVVVVASVVTACGLALSACQADPGDAPTVDDAEEAGEGRPDEPGSGDTDDEASAVPEELRTITVGVDRIPADLNPHLVGSRSMLTSTVADLTLPSAFTVGEDGRRTVLNSDLLESVDVRSGDEDAPTEVRYTLAHEAQWSDGTPISGSDFHYLWQQVTTMPGTTDNAGYADISDLTVSAGGNTVTVTFSRPQQDWRELFAHLLPSHIYGAEGRNFTTVLGTLPAASGGVYTVRQFDPGRGNLVLERNTRYWGTSPARTDRVVFSESGDLNTSTQMLRAGQFQMLTTRNGAVTAESVASVPGVGSTTVDLDTRMDLVPNVAAGRLESAEARRALLSTIDSDQVARLVTGDPDAVAPEGGTGAFQGHTDSDDAAEMLGATAADPLRIAADTLDDEAVEAARRVVDQLGAAGVPATVVTPTVSDLYSSFLPRGDVDAVVVWQDRERSRTDVRSTFACDEADRPLQSPSQQLPTESELSTEADGGGDNAASSQAPDSTIAEEAPSTTTEPDEGSPNARGSNVSGVCDAELEALLDDGTDEQVADYLSGQALSLPLIGDRVVVGRSAELAGPPGRIASWPVGERSGPFTTVAEWFRTVDSETLNDTDTTREADDE</sequence>
<dbReference type="Gene3D" id="3.10.105.10">
    <property type="entry name" value="Dipeptide-binding Protein, Domain 3"/>
    <property type="match status" value="1"/>
</dbReference>
<evidence type="ECO:0000259" key="3">
    <source>
        <dbReference type="Pfam" id="PF00496"/>
    </source>
</evidence>
<dbReference type="STRING" id="1404245.CGLY_06470"/>
<dbReference type="HOGENOM" id="CLU_027950_0_0_11"/>
<dbReference type="GO" id="GO:1904680">
    <property type="term" value="F:peptide transmembrane transporter activity"/>
    <property type="evidence" value="ECO:0007669"/>
    <property type="project" value="TreeGrafter"/>
</dbReference>
<dbReference type="AlphaFoldDB" id="X5DR46"/>
<keyword evidence="2" id="KW-0732">Signal</keyword>
<name>X5DR46_9CORY</name>
<dbReference type="PANTHER" id="PTHR30290">
    <property type="entry name" value="PERIPLASMIC BINDING COMPONENT OF ABC TRANSPORTER"/>
    <property type="match status" value="1"/>
</dbReference>
<organism evidence="4 5">
    <name type="scientific">Corynebacterium glyciniphilum AJ 3170</name>
    <dbReference type="NCBI Taxonomy" id="1404245"/>
    <lineage>
        <taxon>Bacteria</taxon>
        <taxon>Bacillati</taxon>
        <taxon>Actinomycetota</taxon>
        <taxon>Actinomycetes</taxon>
        <taxon>Mycobacteriales</taxon>
        <taxon>Corynebacteriaceae</taxon>
        <taxon>Corynebacterium</taxon>
    </lineage>
</organism>
<evidence type="ECO:0000256" key="2">
    <source>
        <dbReference type="SAM" id="SignalP"/>
    </source>
</evidence>
<evidence type="ECO:0000313" key="5">
    <source>
        <dbReference type="Proteomes" id="UP000023703"/>
    </source>
</evidence>
<dbReference type="PANTHER" id="PTHR30290:SF65">
    <property type="entry name" value="MONOACYL PHOSPHATIDYLINOSITOL TETRAMANNOSIDE-BINDING PROTEIN LPQW-RELATED"/>
    <property type="match status" value="1"/>
</dbReference>
<dbReference type="KEGG" id="cgy:CGLY_06470"/>
<keyword evidence="5" id="KW-1185">Reference proteome</keyword>
<dbReference type="InterPro" id="IPR000914">
    <property type="entry name" value="SBP_5_dom"/>
</dbReference>
<dbReference type="SUPFAM" id="SSF53850">
    <property type="entry name" value="Periplasmic binding protein-like II"/>
    <property type="match status" value="1"/>
</dbReference>
<evidence type="ECO:0000313" key="4">
    <source>
        <dbReference type="EMBL" id="AHW63739.1"/>
    </source>
</evidence>
<dbReference type="eggNOG" id="COG4166">
    <property type="taxonomic scope" value="Bacteria"/>
</dbReference>
<dbReference type="GO" id="GO:0015833">
    <property type="term" value="P:peptide transport"/>
    <property type="evidence" value="ECO:0007669"/>
    <property type="project" value="TreeGrafter"/>
</dbReference>
<dbReference type="EMBL" id="CP006842">
    <property type="protein sequence ID" value="AHW63739.1"/>
    <property type="molecule type" value="Genomic_DNA"/>
</dbReference>
<gene>
    <name evidence="4" type="ORF">CGLY_06470</name>
</gene>
<feature type="compositionally biased region" description="Polar residues" evidence="1">
    <location>
        <begin position="474"/>
        <end position="487"/>
    </location>
</feature>
<feature type="region of interest" description="Disordered" evidence="1">
    <location>
        <begin position="31"/>
        <end position="66"/>
    </location>
</feature>
<dbReference type="CDD" id="cd08501">
    <property type="entry name" value="PBP2_Lpqw"/>
    <property type="match status" value="1"/>
</dbReference>
<dbReference type="Gene3D" id="3.90.76.10">
    <property type="entry name" value="Dipeptide-binding Protein, Domain 1"/>
    <property type="match status" value="1"/>
</dbReference>
<feature type="region of interest" description="Disordered" evidence="1">
    <location>
        <begin position="458"/>
        <end position="530"/>
    </location>
</feature>
<feature type="chain" id="PRO_5004955378" evidence="2">
    <location>
        <begin position="34"/>
        <end position="622"/>
    </location>
</feature>
<dbReference type="Gene3D" id="3.40.190.10">
    <property type="entry name" value="Periplasmic binding protein-like II"/>
    <property type="match status" value="1"/>
</dbReference>
<dbReference type="RefSeq" id="WP_052539789.1">
    <property type="nucleotide sequence ID" value="NZ_CP006842.1"/>
</dbReference>
<evidence type="ECO:0000256" key="1">
    <source>
        <dbReference type="SAM" id="MobiDB-lite"/>
    </source>
</evidence>
<protein>
    <submittedName>
        <fullName evidence="4">Putative secreted protein</fullName>
    </submittedName>
</protein>
<feature type="signal peptide" evidence="2">
    <location>
        <begin position="1"/>
        <end position="33"/>
    </location>
</feature>
<dbReference type="Pfam" id="PF00496">
    <property type="entry name" value="SBP_bac_5"/>
    <property type="match status" value="1"/>
</dbReference>
<proteinExistence type="predicted"/>
<reference evidence="4 5" key="1">
    <citation type="journal article" date="2015" name="Int. J. Syst. Evol. Microbiol.">
        <title>Revisiting Corynebacterium glyciniphilum (ex Kubota et al., 1972) sp. nov., nom. rev., isolated from putrefied banana.</title>
        <authorList>
            <person name="Al-Dilaimi A."/>
            <person name="Bednarz H."/>
            <person name="Lomker A."/>
            <person name="Niehaus K."/>
            <person name="Kalinowski J."/>
            <person name="Ruckert C."/>
        </authorList>
    </citation>
    <scope>NUCLEOTIDE SEQUENCE [LARGE SCALE GENOMIC DNA]</scope>
    <source>
        <strain evidence="4">AJ 3170</strain>
    </source>
</reference>
<dbReference type="InterPro" id="IPR039424">
    <property type="entry name" value="SBP_5"/>
</dbReference>